<sequence length="485" mass="52633">MRTHVLASAAALTLTLLSSGAHAQNATGFKPNGPDPLDARVAPMMAEISPARIEQTIRTLAAFGTRHTASDTKSDTRGIGAARRWIERQLRDCSARTGGRLQVTMEAFIEPAGRRLSQPTELVNVVATLPGASAGTPRERVLVVSGHYDSRNSDVMDAKGEAPGANDDASGTAAVMEMACAMARQKFGATLVFMAVPGEEQGLLGAQEWARRARARNLNVEGMITNDIIGSSHGDSGQHDARRLRLFADGFDPVMRQLLNTTSNRTPGDDETNTNAAIRAQLQPVAVAGGGDDLPTQQFARHLKAQGERYLPGFSVDLIERRDRYLRGGDHLPFLERGYAAVRFSEPFEDFRHQHQDLRTDNGVVYGDLPEFVDFAYVADVARVNLAGLATLAWAPSPVKEARIDARELTNDTTLQWAASQDSELAGYRVVWRRSGIQQWEGAKDVGMATRVTLPLSKDNLIFGVQALSKSGHASLPSYPLPLSR</sequence>
<keyword evidence="1" id="KW-0482">Metalloprotease</keyword>
<keyword evidence="5" id="KW-1185">Reference proteome</keyword>
<organism evidence="4 5">
    <name type="scientific">Roseateles terrae</name>
    <dbReference type="NCBI Taxonomy" id="431060"/>
    <lineage>
        <taxon>Bacteria</taxon>
        <taxon>Pseudomonadati</taxon>
        <taxon>Pseudomonadota</taxon>
        <taxon>Betaproteobacteria</taxon>
        <taxon>Burkholderiales</taxon>
        <taxon>Sphaerotilaceae</taxon>
        <taxon>Roseateles</taxon>
    </lineage>
</organism>
<dbReference type="InterPro" id="IPR003961">
    <property type="entry name" value="FN3_dom"/>
</dbReference>
<proteinExistence type="predicted"/>
<feature type="domain" description="Peptidase M28" evidence="3">
    <location>
        <begin position="124"/>
        <end position="236"/>
    </location>
</feature>
<dbReference type="SUPFAM" id="SSF53187">
    <property type="entry name" value="Zn-dependent exopeptidases"/>
    <property type="match status" value="1"/>
</dbReference>
<protein>
    <recommendedName>
        <fullName evidence="3">Peptidase M28 domain-containing protein</fullName>
    </recommendedName>
</protein>
<name>A0ABR6GRA1_9BURK</name>
<reference evidence="4 5" key="1">
    <citation type="submission" date="2020-08" db="EMBL/GenBank/DDBJ databases">
        <title>Genomic Encyclopedia of Type Strains, Phase III (KMG-III): the genomes of soil and plant-associated and newly described type strains.</title>
        <authorList>
            <person name="Whitman W."/>
        </authorList>
    </citation>
    <scope>NUCLEOTIDE SEQUENCE [LARGE SCALE GENOMIC DNA]</scope>
    <source>
        <strain evidence="4 5">CECT 7247</strain>
    </source>
</reference>
<keyword evidence="1" id="KW-0378">Hydrolase</keyword>
<keyword evidence="1" id="KW-0645">Protease</keyword>
<dbReference type="InterPro" id="IPR013783">
    <property type="entry name" value="Ig-like_fold"/>
</dbReference>
<dbReference type="InterPro" id="IPR045175">
    <property type="entry name" value="M28_fam"/>
</dbReference>
<comment type="caution">
    <text evidence="4">The sequence shown here is derived from an EMBL/GenBank/DDBJ whole genome shotgun (WGS) entry which is preliminary data.</text>
</comment>
<feature type="chain" id="PRO_5046895267" description="Peptidase M28 domain-containing protein" evidence="2">
    <location>
        <begin position="24"/>
        <end position="485"/>
    </location>
</feature>
<evidence type="ECO:0000313" key="5">
    <source>
        <dbReference type="Proteomes" id="UP000574369"/>
    </source>
</evidence>
<dbReference type="CDD" id="cd00063">
    <property type="entry name" value="FN3"/>
    <property type="match status" value="1"/>
</dbReference>
<evidence type="ECO:0000313" key="4">
    <source>
        <dbReference type="EMBL" id="MBB3194636.1"/>
    </source>
</evidence>
<dbReference type="EMBL" id="JACHXO010000003">
    <property type="protein sequence ID" value="MBB3194636.1"/>
    <property type="molecule type" value="Genomic_DNA"/>
</dbReference>
<evidence type="ECO:0000259" key="3">
    <source>
        <dbReference type="Pfam" id="PF04389"/>
    </source>
</evidence>
<dbReference type="RefSeq" id="WP_088453010.1">
    <property type="nucleotide sequence ID" value="NZ_JACHXO010000003.1"/>
</dbReference>
<keyword evidence="2" id="KW-0732">Signal</keyword>
<dbReference type="PANTHER" id="PTHR12147:SF26">
    <property type="entry name" value="PEPTIDASE M28 DOMAIN-CONTAINING PROTEIN"/>
    <property type="match status" value="1"/>
</dbReference>
<dbReference type="Gene3D" id="2.60.40.10">
    <property type="entry name" value="Immunoglobulins"/>
    <property type="match status" value="1"/>
</dbReference>
<gene>
    <name evidence="4" type="ORF">FHS28_002032</name>
</gene>
<dbReference type="PANTHER" id="PTHR12147">
    <property type="entry name" value="METALLOPEPTIDASE M28 FAMILY MEMBER"/>
    <property type="match status" value="1"/>
</dbReference>
<dbReference type="Proteomes" id="UP000574369">
    <property type="component" value="Unassembled WGS sequence"/>
</dbReference>
<evidence type="ECO:0000256" key="2">
    <source>
        <dbReference type="SAM" id="SignalP"/>
    </source>
</evidence>
<evidence type="ECO:0000256" key="1">
    <source>
        <dbReference type="ARBA" id="ARBA00023049"/>
    </source>
</evidence>
<feature type="signal peptide" evidence="2">
    <location>
        <begin position="1"/>
        <end position="23"/>
    </location>
</feature>
<dbReference type="Gene3D" id="3.40.630.10">
    <property type="entry name" value="Zn peptidases"/>
    <property type="match status" value="1"/>
</dbReference>
<dbReference type="InterPro" id="IPR007484">
    <property type="entry name" value="Peptidase_M28"/>
</dbReference>
<dbReference type="Pfam" id="PF04389">
    <property type="entry name" value="Peptidase_M28"/>
    <property type="match status" value="1"/>
</dbReference>
<accession>A0ABR6GRA1</accession>